<keyword evidence="2" id="KW-1185">Reference proteome</keyword>
<dbReference type="AlphaFoldDB" id="A0A1M6X903"/>
<organism evidence="1 2">
    <name type="scientific">Pseudonocardia thermophila</name>
    <dbReference type="NCBI Taxonomy" id="1848"/>
    <lineage>
        <taxon>Bacteria</taxon>
        <taxon>Bacillati</taxon>
        <taxon>Actinomycetota</taxon>
        <taxon>Actinomycetes</taxon>
        <taxon>Pseudonocardiales</taxon>
        <taxon>Pseudonocardiaceae</taxon>
        <taxon>Pseudonocardia</taxon>
    </lineage>
</organism>
<proteinExistence type="predicted"/>
<dbReference type="Proteomes" id="UP000184363">
    <property type="component" value="Unassembled WGS sequence"/>
</dbReference>
<name>A0A1M6X903_PSETH</name>
<accession>A0A1M6X903</accession>
<dbReference type="EMBL" id="FRAP01000016">
    <property type="protein sequence ID" value="SHL02457.1"/>
    <property type="molecule type" value="Genomic_DNA"/>
</dbReference>
<gene>
    <name evidence="1" type="ORF">SAMN05443637_116108</name>
</gene>
<dbReference type="STRING" id="1848.SAMN05443637_116108"/>
<evidence type="ECO:0000313" key="1">
    <source>
        <dbReference type="EMBL" id="SHL02457.1"/>
    </source>
</evidence>
<sequence length="75" mass="8203">MPLVLLAVLVLIAIAAPRYGVDSRWSRPGEAPAQRGPTLRGDLTRLAAAVRRLWETRVVGQAGSLGTRRRTRLSQ</sequence>
<dbReference type="RefSeq" id="WP_143172264.1">
    <property type="nucleotide sequence ID" value="NZ_FRAP01000016.1"/>
</dbReference>
<protein>
    <submittedName>
        <fullName evidence="1">Uncharacterized protein</fullName>
    </submittedName>
</protein>
<reference evidence="1 2" key="1">
    <citation type="submission" date="2016-11" db="EMBL/GenBank/DDBJ databases">
        <authorList>
            <person name="Jaros S."/>
            <person name="Januszkiewicz K."/>
            <person name="Wedrychowicz H."/>
        </authorList>
    </citation>
    <scope>NUCLEOTIDE SEQUENCE [LARGE SCALE GENOMIC DNA]</scope>
    <source>
        <strain evidence="1 2">DSM 43832</strain>
    </source>
</reference>
<evidence type="ECO:0000313" key="2">
    <source>
        <dbReference type="Proteomes" id="UP000184363"/>
    </source>
</evidence>